<dbReference type="InterPro" id="IPR008964">
    <property type="entry name" value="Invasin/intimin_cell_adhesion"/>
</dbReference>
<dbReference type="SMART" id="SM00635">
    <property type="entry name" value="BID_2"/>
    <property type="match status" value="1"/>
</dbReference>
<feature type="repeat" description="Cell wall-binding" evidence="2">
    <location>
        <begin position="46"/>
        <end position="65"/>
    </location>
</feature>
<dbReference type="Pfam" id="PF02368">
    <property type="entry name" value="Big_2"/>
    <property type="match status" value="1"/>
</dbReference>
<keyword evidence="3" id="KW-0732">Signal</keyword>
<feature type="signal peptide" evidence="3">
    <location>
        <begin position="1"/>
        <end position="25"/>
    </location>
</feature>
<keyword evidence="1" id="KW-0677">Repeat</keyword>
<proteinExistence type="predicted"/>
<dbReference type="SUPFAM" id="SSF49373">
    <property type="entry name" value="Invasin/intimin cell-adhesion fragments"/>
    <property type="match status" value="1"/>
</dbReference>
<dbReference type="InterPro" id="IPR018337">
    <property type="entry name" value="Cell_wall/Cho-bd_repeat"/>
</dbReference>
<keyword evidence="6" id="KW-1185">Reference proteome</keyword>
<evidence type="ECO:0000259" key="4">
    <source>
        <dbReference type="SMART" id="SM00635"/>
    </source>
</evidence>
<comment type="caution">
    <text evidence="5">The sequence shown here is derived from an EMBL/GenBank/DDBJ whole genome shotgun (WGS) entry which is preliminary data.</text>
</comment>
<evidence type="ECO:0000313" key="5">
    <source>
        <dbReference type="EMBL" id="MCC2222454.1"/>
    </source>
</evidence>
<feature type="repeat" description="Cell wall-binding" evidence="2">
    <location>
        <begin position="106"/>
        <end position="125"/>
    </location>
</feature>
<dbReference type="Pfam" id="PF19127">
    <property type="entry name" value="Choline_bind_3"/>
    <property type="match status" value="2"/>
</dbReference>
<name>A0AAE3E650_9FIRM</name>
<feature type="domain" description="BIG2" evidence="4">
    <location>
        <begin position="348"/>
        <end position="426"/>
    </location>
</feature>
<evidence type="ECO:0000313" key="6">
    <source>
        <dbReference type="Proteomes" id="UP001198200"/>
    </source>
</evidence>
<dbReference type="RefSeq" id="WP_308732161.1">
    <property type="nucleotide sequence ID" value="NZ_JAJEQN010000036.1"/>
</dbReference>
<dbReference type="EMBL" id="JAJEQN010000036">
    <property type="protein sequence ID" value="MCC2222454.1"/>
    <property type="molecule type" value="Genomic_DNA"/>
</dbReference>
<feature type="repeat" description="Cell wall-binding" evidence="2">
    <location>
        <begin position="126"/>
        <end position="145"/>
    </location>
</feature>
<dbReference type="InterPro" id="IPR003343">
    <property type="entry name" value="Big_2"/>
</dbReference>
<evidence type="ECO:0000256" key="3">
    <source>
        <dbReference type="SAM" id="SignalP"/>
    </source>
</evidence>
<dbReference type="Proteomes" id="UP001198200">
    <property type="component" value="Unassembled WGS sequence"/>
</dbReference>
<accession>A0AAE3E650</accession>
<dbReference type="SUPFAM" id="SSF69360">
    <property type="entry name" value="Cell wall binding repeat"/>
    <property type="match status" value="1"/>
</dbReference>
<protein>
    <submittedName>
        <fullName evidence="5">Ig-like domain-containing protein</fullName>
    </submittedName>
</protein>
<dbReference type="AlphaFoldDB" id="A0AAE3E650"/>
<evidence type="ECO:0000256" key="1">
    <source>
        <dbReference type="ARBA" id="ARBA00022737"/>
    </source>
</evidence>
<feature type="repeat" description="Cell wall-binding" evidence="2">
    <location>
        <begin position="146"/>
        <end position="165"/>
    </location>
</feature>
<organism evidence="5 6">
    <name type="scientific">Anthropogastromicrobium aceti</name>
    <dbReference type="NCBI Taxonomy" id="2981768"/>
    <lineage>
        <taxon>Bacteria</taxon>
        <taxon>Bacillati</taxon>
        <taxon>Bacillota</taxon>
        <taxon>Clostridia</taxon>
        <taxon>Lachnospirales</taxon>
        <taxon>Lachnospiraceae</taxon>
        <taxon>Anthropogastromicrobium</taxon>
    </lineage>
</organism>
<feature type="repeat" description="Cell wall-binding" evidence="2">
    <location>
        <begin position="86"/>
        <end position="105"/>
    </location>
</feature>
<reference evidence="5 6" key="1">
    <citation type="submission" date="2021-10" db="EMBL/GenBank/DDBJ databases">
        <title>Anaerobic single-cell dispensing facilitates the cultivation of human gut bacteria.</title>
        <authorList>
            <person name="Afrizal A."/>
        </authorList>
    </citation>
    <scope>NUCLEOTIDE SEQUENCE [LARGE SCALE GENOMIC DNA]</scope>
    <source>
        <strain evidence="5 6">CLA-AA-H224</strain>
    </source>
</reference>
<dbReference type="Gene3D" id="2.60.40.1080">
    <property type="match status" value="1"/>
</dbReference>
<feature type="chain" id="PRO_5041953886" evidence="3">
    <location>
        <begin position="26"/>
        <end position="546"/>
    </location>
</feature>
<gene>
    <name evidence="5" type="ORF">LKD48_12565</name>
</gene>
<evidence type="ECO:0000256" key="2">
    <source>
        <dbReference type="PROSITE-ProRule" id="PRU00591"/>
    </source>
</evidence>
<sequence length="546" mass="62364">MQKKKGRQILAVIMATMMAAQSANAASWVQDYVGWWWQDNDNSYPVNQWREVNGAWYWFDDNGYMATGWKEIRGAWYWLDENGAMATGWKEIGGAWYWLDENGAMATGWKEIGGAWYWLDENGAMATGWKEIGGAWYYLEDSGAMATGWKEISGAWYYLEDSGVMATTKWIGSYYVQVDGTMATDKWIGSYYVDASGLWIKTETEHDWQNYTLSQTKYGYACNWCYKDITDYDDYYDCHMSFHTHIFYLFPSYYVCANCGKLHHRHNWTYKRPTFWANSDEIAYKGYWKCWGCGHQSADGVNVEPILVSDEGYEYGAIGHWTTPFNFEKDSNEWIIEDEYWQPADDRPHIDIISIKGRLSMAPGDTYQYNVSFTPANPVEGKEVTWESSDPDVVSIDENGYATALKIGTATITATSSRRTATCFIRVTEVAVGHVKSATLLIGGQSEADGSLKIKKGRYMASIQTDPEQATYDVSYQIEQNDPKGYIARIVGSSYMLPKIYWEDGISYTDSETEMSFWDVGTVVVTATVTDINGNRFQLSQEVIIE</sequence>
<dbReference type="PROSITE" id="PS51170">
    <property type="entry name" value="CW"/>
    <property type="match status" value="6"/>
</dbReference>
<dbReference type="Gene3D" id="2.10.270.10">
    <property type="entry name" value="Cholin Binding"/>
    <property type="match status" value="2"/>
</dbReference>
<dbReference type="Pfam" id="PF01473">
    <property type="entry name" value="Choline_bind_1"/>
    <property type="match status" value="1"/>
</dbReference>
<feature type="repeat" description="Cell wall-binding" evidence="2">
    <location>
        <begin position="66"/>
        <end position="85"/>
    </location>
</feature>